<evidence type="ECO:0000256" key="1">
    <source>
        <dbReference type="SAM" id="MobiDB-lite"/>
    </source>
</evidence>
<evidence type="ECO:0000313" key="3">
    <source>
        <dbReference type="Proteomes" id="UP000177698"/>
    </source>
</evidence>
<sequence length="68" mass="7430">MSERRIKKQISAETVEAANNSTAIHLILAVAQKLKSKNFLSTRSKILGAGTETFTPPDNDFDDSNPDP</sequence>
<comment type="caution">
    <text evidence="2">The sequence shown here is derived from an EMBL/GenBank/DDBJ whole genome shotgun (WGS) entry which is preliminary data.</text>
</comment>
<feature type="compositionally biased region" description="Acidic residues" evidence="1">
    <location>
        <begin position="59"/>
        <end position="68"/>
    </location>
</feature>
<protein>
    <submittedName>
        <fullName evidence="2">Uncharacterized protein</fullName>
    </submittedName>
</protein>
<dbReference type="AlphaFoldDB" id="A0A1F7I9X1"/>
<dbReference type="STRING" id="1802056.A2954_06540"/>
<dbReference type="Proteomes" id="UP000177698">
    <property type="component" value="Unassembled WGS sequence"/>
</dbReference>
<reference evidence="2 3" key="1">
    <citation type="journal article" date="2016" name="Nat. Commun.">
        <title>Thousands of microbial genomes shed light on interconnected biogeochemical processes in an aquifer system.</title>
        <authorList>
            <person name="Anantharaman K."/>
            <person name="Brown C.T."/>
            <person name="Hug L.A."/>
            <person name="Sharon I."/>
            <person name="Castelle C.J."/>
            <person name="Probst A.J."/>
            <person name="Thomas B.C."/>
            <person name="Singh A."/>
            <person name="Wilkins M.J."/>
            <person name="Karaoz U."/>
            <person name="Brodie E.L."/>
            <person name="Williams K.H."/>
            <person name="Hubbard S.S."/>
            <person name="Banfield J.F."/>
        </authorList>
    </citation>
    <scope>NUCLEOTIDE SEQUENCE [LARGE SCALE GENOMIC DNA]</scope>
</reference>
<gene>
    <name evidence="2" type="ORF">A2954_06540</name>
</gene>
<dbReference type="EMBL" id="MGAG01000028">
    <property type="protein sequence ID" value="OGK40165.1"/>
    <property type="molecule type" value="Genomic_DNA"/>
</dbReference>
<evidence type="ECO:0000313" key="2">
    <source>
        <dbReference type="EMBL" id="OGK40165.1"/>
    </source>
</evidence>
<name>A0A1F7I9X1_9BACT</name>
<feature type="region of interest" description="Disordered" evidence="1">
    <location>
        <begin position="48"/>
        <end position="68"/>
    </location>
</feature>
<organism evidence="2 3">
    <name type="scientific">Candidatus Roizmanbacteria bacterium RIFCSPLOWO2_01_FULL_37_12</name>
    <dbReference type="NCBI Taxonomy" id="1802056"/>
    <lineage>
        <taxon>Bacteria</taxon>
        <taxon>Candidatus Roizmaniibacteriota</taxon>
    </lineage>
</organism>
<proteinExistence type="predicted"/>
<accession>A0A1F7I9X1</accession>